<dbReference type="PANTHER" id="PTHR42718">
    <property type="entry name" value="MAJOR FACILITATOR SUPERFAMILY MULTIDRUG TRANSPORTER MFSC"/>
    <property type="match status" value="1"/>
</dbReference>
<comment type="caution">
    <text evidence="8">The sequence shown here is derived from an EMBL/GenBank/DDBJ whole genome shotgun (WGS) entry which is preliminary data.</text>
</comment>
<organism evidence="8 9">
    <name type="scientific">Flexivirga endophytica</name>
    <dbReference type="NCBI Taxonomy" id="1849103"/>
    <lineage>
        <taxon>Bacteria</taxon>
        <taxon>Bacillati</taxon>
        <taxon>Actinomycetota</taxon>
        <taxon>Actinomycetes</taxon>
        <taxon>Micrococcales</taxon>
        <taxon>Dermacoccaceae</taxon>
        <taxon>Flexivirga</taxon>
    </lineage>
</organism>
<evidence type="ECO:0000256" key="5">
    <source>
        <dbReference type="ARBA" id="ARBA00023136"/>
    </source>
</evidence>
<protein>
    <submittedName>
        <fullName evidence="8">MFS transporter</fullName>
    </submittedName>
</protein>
<proteinExistence type="predicted"/>
<evidence type="ECO:0000259" key="7">
    <source>
        <dbReference type="PROSITE" id="PS50850"/>
    </source>
</evidence>
<dbReference type="Pfam" id="PF07690">
    <property type="entry name" value="MFS_1"/>
    <property type="match status" value="1"/>
</dbReference>
<feature type="transmembrane region" description="Helical" evidence="6">
    <location>
        <begin position="264"/>
        <end position="284"/>
    </location>
</feature>
<evidence type="ECO:0000256" key="1">
    <source>
        <dbReference type="ARBA" id="ARBA00004651"/>
    </source>
</evidence>
<evidence type="ECO:0000256" key="6">
    <source>
        <dbReference type="SAM" id="Phobius"/>
    </source>
</evidence>
<dbReference type="InterPro" id="IPR020846">
    <property type="entry name" value="MFS_dom"/>
</dbReference>
<comment type="subcellular location">
    <subcellularLocation>
        <location evidence="1">Cell membrane</location>
        <topology evidence="1">Multi-pass membrane protein</topology>
    </subcellularLocation>
</comment>
<keyword evidence="3 6" id="KW-0812">Transmembrane</keyword>
<reference evidence="8" key="2">
    <citation type="submission" date="2020-09" db="EMBL/GenBank/DDBJ databases">
        <authorList>
            <person name="Sun Q."/>
            <person name="Zhou Y."/>
        </authorList>
    </citation>
    <scope>NUCLEOTIDE SEQUENCE</scope>
    <source>
        <strain evidence="8">CGMCC 1.15085</strain>
    </source>
</reference>
<feature type="transmembrane region" description="Helical" evidence="6">
    <location>
        <begin position="194"/>
        <end position="215"/>
    </location>
</feature>
<feature type="transmembrane region" description="Helical" evidence="6">
    <location>
        <begin position="100"/>
        <end position="120"/>
    </location>
</feature>
<dbReference type="Proteomes" id="UP000636793">
    <property type="component" value="Unassembled WGS sequence"/>
</dbReference>
<gene>
    <name evidence="8" type="ORF">GCM10011492_15390</name>
</gene>
<feature type="domain" description="Major facilitator superfamily (MFS) profile" evidence="7">
    <location>
        <begin position="5"/>
        <end position="460"/>
    </location>
</feature>
<feature type="transmembrane region" description="Helical" evidence="6">
    <location>
        <begin position="360"/>
        <end position="377"/>
    </location>
</feature>
<feature type="transmembrane region" description="Helical" evidence="6">
    <location>
        <begin position="132"/>
        <end position="157"/>
    </location>
</feature>
<feature type="transmembrane region" description="Helical" evidence="6">
    <location>
        <begin position="304"/>
        <end position="328"/>
    </location>
</feature>
<keyword evidence="2" id="KW-0813">Transport</keyword>
<keyword evidence="5 6" id="KW-0472">Membrane</keyword>
<feature type="transmembrane region" description="Helical" evidence="6">
    <location>
        <begin position="398"/>
        <end position="418"/>
    </location>
</feature>
<keyword evidence="9" id="KW-1185">Reference proteome</keyword>
<evidence type="ECO:0000256" key="4">
    <source>
        <dbReference type="ARBA" id="ARBA00022989"/>
    </source>
</evidence>
<dbReference type="AlphaFoldDB" id="A0A916WQX9"/>
<dbReference type="InterPro" id="IPR036259">
    <property type="entry name" value="MFS_trans_sf"/>
</dbReference>
<feature type="transmembrane region" description="Helical" evidence="6">
    <location>
        <begin position="438"/>
        <end position="457"/>
    </location>
</feature>
<evidence type="ECO:0000313" key="9">
    <source>
        <dbReference type="Proteomes" id="UP000636793"/>
    </source>
</evidence>
<sequence length="468" mass="49634">MTRQPLAVFLGPLVLVELFSGVLQIYFSPVYASLAEKFGVGIGTLSWSLTGFTLASAISTPVFCKLGDVYGHRKILRIQVAVVATGSVLIAVAPSFSVLVMGRVLQGMFPAYLPLMFGLVRDRYGDDDTKRAISYLTSILIFGVVFGLVAVGFITRYTDGPTWALWLPAVGTIVALAGLLLVRGEKVERRTDLRVDWVGALMLGAGFAFLLLGISEGSDWGWTSGRVLGSLVLGIAILIAWTMVELRIDQPLADLRWLFKPHFVPIYIVGFCTYLAVLGGQVVGSTFMAAPSKVLGYGLSLSPFGISIWLAVTFFAMFLGVLSTAWLGNRIGFRTVMMIGAVMAAVGYLGLVFWHNSLGVVVVLTAIAVGGMGFIESSTRTLVVGGLREWEVSMGEGIYELSISLGPAVGSAVLGAILSANASKVHGLATEHGYRMSWLVMGGSCAIAAVVAIGFVISGRAKKAPTAG</sequence>
<evidence type="ECO:0000256" key="3">
    <source>
        <dbReference type="ARBA" id="ARBA00022692"/>
    </source>
</evidence>
<feature type="transmembrane region" description="Helical" evidence="6">
    <location>
        <begin position="335"/>
        <end position="354"/>
    </location>
</feature>
<feature type="transmembrane region" description="Helical" evidence="6">
    <location>
        <begin position="227"/>
        <end position="244"/>
    </location>
</feature>
<feature type="transmembrane region" description="Helical" evidence="6">
    <location>
        <begin position="75"/>
        <end position="94"/>
    </location>
</feature>
<dbReference type="GO" id="GO:0005886">
    <property type="term" value="C:plasma membrane"/>
    <property type="evidence" value="ECO:0007669"/>
    <property type="project" value="UniProtKB-SubCell"/>
</dbReference>
<feature type="transmembrane region" description="Helical" evidence="6">
    <location>
        <begin position="7"/>
        <end position="27"/>
    </location>
</feature>
<feature type="transmembrane region" description="Helical" evidence="6">
    <location>
        <begin position="163"/>
        <end position="182"/>
    </location>
</feature>
<dbReference type="GO" id="GO:0022857">
    <property type="term" value="F:transmembrane transporter activity"/>
    <property type="evidence" value="ECO:0007669"/>
    <property type="project" value="InterPro"/>
</dbReference>
<reference evidence="8" key="1">
    <citation type="journal article" date="2014" name="Int. J. Syst. Evol. Microbiol.">
        <title>Complete genome sequence of Corynebacterium casei LMG S-19264T (=DSM 44701T), isolated from a smear-ripened cheese.</title>
        <authorList>
            <consortium name="US DOE Joint Genome Institute (JGI-PGF)"/>
            <person name="Walter F."/>
            <person name="Albersmeier A."/>
            <person name="Kalinowski J."/>
            <person name="Ruckert C."/>
        </authorList>
    </citation>
    <scope>NUCLEOTIDE SEQUENCE</scope>
    <source>
        <strain evidence="8">CGMCC 1.15085</strain>
    </source>
</reference>
<feature type="transmembrane region" description="Helical" evidence="6">
    <location>
        <begin position="39"/>
        <end position="63"/>
    </location>
</feature>
<accession>A0A916WQX9</accession>
<dbReference type="PANTHER" id="PTHR42718:SF9">
    <property type="entry name" value="MAJOR FACILITATOR SUPERFAMILY MULTIDRUG TRANSPORTER MFSC"/>
    <property type="match status" value="1"/>
</dbReference>
<evidence type="ECO:0000313" key="8">
    <source>
        <dbReference type="EMBL" id="GGB26127.1"/>
    </source>
</evidence>
<dbReference type="InterPro" id="IPR011701">
    <property type="entry name" value="MFS"/>
</dbReference>
<dbReference type="EMBL" id="BMHI01000002">
    <property type="protein sequence ID" value="GGB26127.1"/>
    <property type="molecule type" value="Genomic_DNA"/>
</dbReference>
<dbReference type="Gene3D" id="1.20.1720.10">
    <property type="entry name" value="Multidrug resistance protein D"/>
    <property type="match status" value="1"/>
</dbReference>
<dbReference type="SUPFAM" id="SSF103473">
    <property type="entry name" value="MFS general substrate transporter"/>
    <property type="match status" value="1"/>
</dbReference>
<evidence type="ECO:0000256" key="2">
    <source>
        <dbReference type="ARBA" id="ARBA00022448"/>
    </source>
</evidence>
<dbReference type="PROSITE" id="PS50850">
    <property type="entry name" value="MFS"/>
    <property type="match status" value="1"/>
</dbReference>
<dbReference type="Gene3D" id="1.20.1250.20">
    <property type="entry name" value="MFS general substrate transporter like domains"/>
    <property type="match status" value="1"/>
</dbReference>
<name>A0A916WQX9_9MICO</name>
<keyword evidence="4 6" id="KW-1133">Transmembrane helix</keyword>